<keyword evidence="1" id="KW-0676">Redox-active center</keyword>
<keyword evidence="2" id="KW-1133">Transmembrane helix</keyword>
<gene>
    <name evidence="4" type="ORF">ENW50_08290</name>
</gene>
<dbReference type="InterPro" id="IPR036249">
    <property type="entry name" value="Thioredoxin-like_sf"/>
</dbReference>
<dbReference type="InterPro" id="IPR000866">
    <property type="entry name" value="AhpC/TSA"/>
</dbReference>
<feature type="domain" description="Thioredoxin" evidence="3">
    <location>
        <begin position="98"/>
        <end position="244"/>
    </location>
</feature>
<dbReference type="AlphaFoldDB" id="A0A7V5CT96"/>
<feature type="transmembrane region" description="Helical" evidence="2">
    <location>
        <begin position="37"/>
        <end position="55"/>
    </location>
</feature>
<evidence type="ECO:0000259" key="3">
    <source>
        <dbReference type="PROSITE" id="PS51352"/>
    </source>
</evidence>
<comment type="caution">
    <text evidence="4">The sequence shown here is derived from an EMBL/GenBank/DDBJ whole genome shotgun (WGS) entry which is preliminary data.</text>
</comment>
<dbReference type="PANTHER" id="PTHR42852:SF13">
    <property type="entry name" value="PROTEIN DIPZ"/>
    <property type="match status" value="1"/>
</dbReference>
<dbReference type="PROSITE" id="PS00194">
    <property type="entry name" value="THIOREDOXIN_1"/>
    <property type="match status" value="1"/>
</dbReference>
<keyword evidence="2" id="KW-0812">Transmembrane</keyword>
<organism evidence="4">
    <name type="scientific">Acidobacterium capsulatum</name>
    <dbReference type="NCBI Taxonomy" id="33075"/>
    <lineage>
        <taxon>Bacteria</taxon>
        <taxon>Pseudomonadati</taxon>
        <taxon>Acidobacteriota</taxon>
        <taxon>Terriglobia</taxon>
        <taxon>Terriglobales</taxon>
        <taxon>Acidobacteriaceae</taxon>
        <taxon>Acidobacterium</taxon>
    </lineage>
</organism>
<dbReference type="Gene3D" id="3.40.30.10">
    <property type="entry name" value="Glutaredoxin"/>
    <property type="match status" value="1"/>
</dbReference>
<protein>
    <submittedName>
        <fullName evidence="4">TlpA family protein disulfide reductase</fullName>
    </submittedName>
</protein>
<dbReference type="GO" id="GO:0016491">
    <property type="term" value="F:oxidoreductase activity"/>
    <property type="evidence" value="ECO:0007669"/>
    <property type="project" value="InterPro"/>
</dbReference>
<reference evidence="4" key="1">
    <citation type="journal article" date="2020" name="mSystems">
        <title>Genome- and Community-Level Interaction Insights into Carbon Utilization and Element Cycling Functions of Hydrothermarchaeota in Hydrothermal Sediment.</title>
        <authorList>
            <person name="Zhou Z."/>
            <person name="Liu Y."/>
            <person name="Xu W."/>
            <person name="Pan J."/>
            <person name="Luo Z.H."/>
            <person name="Li M."/>
        </authorList>
    </citation>
    <scope>NUCLEOTIDE SEQUENCE [LARGE SCALE GENOMIC DNA]</scope>
    <source>
        <strain evidence="4">SpSt-855</strain>
    </source>
</reference>
<dbReference type="CDD" id="cd02966">
    <property type="entry name" value="TlpA_like_family"/>
    <property type="match status" value="1"/>
</dbReference>
<proteinExistence type="predicted"/>
<dbReference type="InterPro" id="IPR017937">
    <property type="entry name" value="Thioredoxin_CS"/>
</dbReference>
<evidence type="ECO:0000256" key="2">
    <source>
        <dbReference type="SAM" id="Phobius"/>
    </source>
</evidence>
<evidence type="ECO:0000256" key="1">
    <source>
        <dbReference type="ARBA" id="ARBA00023284"/>
    </source>
</evidence>
<dbReference type="PROSITE" id="PS51352">
    <property type="entry name" value="THIOREDOXIN_2"/>
    <property type="match status" value="1"/>
</dbReference>
<dbReference type="PANTHER" id="PTHR42852">
    <property type="entry name" value="THIOL:DISULFIDE INTERCHANGE PROTEIN DSBE"/>
    <property type="match status" value="1"/>
</dbReference>
<keyword evidence="2" id="KW-0472">Membrane</keyword>
<dbReference type="EMBL" id="DTKL01000053">
    <property type="protein sequence ID" value="HGY94663.1"/>
    <property type="molecule type" value="Genomic_DNA"/>
</dbReference>
<sequence>MLPERGGFAPCGDGARPAAPNHYNRSRGFGFAVKRNAIVLLMMVTGLGLMIWAGVENYSARQQDDVKVKSLEAELHQIETQADSAHVGTDATSAPDTPLLGEQAPDFTLTSLDGKKVSLKSYRGKAVIVDFWATWCGPCRVEIPWFEDFRQQYGPQGLAVLGVSTDPLDDSDPAKAHQVVTDFAKQIHMNYPVLMATDSVEQQYGGISALPTTFFINRSGQVVASTIGLAPHSVIEADIKKALGTGGNA</sequence>
<name>A0A7V5CT96_9BACT</name>
<dbReference type="SUPFAM" id="SSF52833">
    <property type="entry name" value="Thioredoxin-like"/>
    <property type="match status" value="1"/>
</dbReference>
<accession>A0A7V5CT96</accession>
<dbReference type="PRINTS" id="PR00421">
    <property type="entry name" value="THIOREDOXIN"/>
</dbReference>
<dbReference type="InterPro" id="IPR013766">
    <property type="entry name" value="Thioredoxin_domain"/>
</dbReference>
<dbReference type="Pfam" id="PF00578">
    <property type="entry name" value="AhpC-TSA"/>
    <property type="match status" value="1"/>
</dbReference>
<evidence type="ECO:0000313" key="4">
    <source>
        <dbReference type="EMBL" id="HGY94663.1"/>
    </source>
</evidence>
<dbReference type="GO" id="GO:0016209">
    <property type="term" value="F:antioxidant activity"/>
    <property type="evidence" value="ECO:0007669"/>
    <property type="project" value="InterPro"/>
</dbReference>
<dbReference type="InterPro" id="IPR050553">
    <property type="entry name" value="Thioredoxin_ResA/DsbE_sf"/>
</dbReference>